<feature type="region of interest" description="Disordered" evidence="1">
    <location>
        <begin position="32"/>
        <end position="66"/>
    </location>
</feature>
<protein>
    <recommendedName>
        <fullName evidence="4">Holocarboxylase synthetase</fullName>
    </recommendedName>
</protein>
<dbReference type="eggNOG" id="ENOG502QQY0">
    <property type="taxonomic scope" value="Eukaryota"/>
</dbReference>
<keyword evidence="3" id="KW-1185">Reference proteome</keyword>
<sequence length="249" mass="26669">MAASRHATPRARRGSASARLVLVSVRRRRGGLEASTLGPGGMAAQAAAAAAKKRRPEEEEEEAGAEEEMHLAFRGAANALSQVYGQAVAAQEKSFRAGERRAMESVYRWICSKHQEGSEVSVADLVAFLQTEIEHRAGEVPGSLQHTSAQPACQFPSANVQSNSFSFGNVTDALNSHTAQTGQTQTAGVLNAPPNPLRQNLHSNHHPIHCSAYGTINSLPDGIGAQSNHPPQHQNFMHCNSYEPSMDES</sequence>
<dbReference type="PANTHER" id="PTHR33675">
    <property type="entry name" value="NUCLEAR RECEPTOR FAMILY 2 GROUP C PROTEIN"/>
    <property type="match status" value="1"/>
</dbReference>
<accession>A0A0D9Y470</accession>
<dbReference type="Gramene" id="OGLUM01G05820.1">
    <property type="protein sequence ID" value="OGLUM01G05820.1"/>
    <property type="gene ID" value="OGLUM01G05820"/>
</dbReference>
<dbReference type="PANTHER" id="PTHR33675:SF6">
    <property type="entry name" value="OS01G0182500 PROTEIN"/>
    <property type="match status" value="1"/>
</dbReference>
<reference evidence="2" key="3">
    <citation type="submission" date="2018-05" db="EMBL/GenBank/DDBJ databases">
        <title>OgluRS3 (Oryza glumaepatula Reference Sequence Version 3).</title>
        <authorList>
            <person name="Zhang J."/>
            <person name="Kudrna D."/>
            <person name="Lee S."/>
            <person name="Talag J."/>
            <person name="Welchert J."/>
            <person name="Wing R.A."/>
        </authorList>
    </citation>
    <scope>NUCLEOTIDE SEQUENCE [LARGE SCALE GENOMIC DNA]</scope>
</reference>
<reference evidence="2" key="1">
    <citation type="submission" date="2013-08" db="EMBL/GenBank/DDBJ databases">
        <title>Oryza genome evolution.</title>
        <authorList>
            <person name="Wing R.A."/>
            <person name="Panaud O."/>
            <person name="Oliveira A.C."/>
        </authorList>
    </citation>
    <scope>NUCLEOTIDE SEQUENCE</scope>
</reference>
<evidence type="ECO:0000313" key="2">
    <source>
        <dbReference type="EnsemblPlants" id="OGLUM01G05820.1"/>
    </source>
</evidence>
<evidence type="ECO:0000256" key="1">
    <source>
        <dbReference type="SAM" id="MobiDB-lite"/>
    </source>
</evidence>
<dbReference type="EnsemblPlants" id="OGLUM01G05820.1">
    <property type="protein sequence ID" value="OGLUM01G05820.1"/>
    <property type="gene ID" value="OGLUM01G05820"/>
</dbReference>
<dbReference type="Proteomes" id="UP000026961">
    <property type="component" value="Chromosome 1"/>
</dbReference>
<dbReference type="AlphaFoldDB" id="A0A0D9Y470"/>
<proteinExistence type="predicted"/>
<evidence type="ECO:0008006" key="4">
    <source>
        <dbReference type="Google" id="ProtNLM"/>
    </source>
</evidence>
<organism evidence="2">
    <name type="scientific">Oryza glumipatula</name>
    <dbReference type="NCBI Taxonomy" id="40148"/>
    <lineage>
        <taxon>Eukaryota</taxon>
        <taxon>Viridiplantae</taxon>
        <taxon>Streptophyta</taxon>
        <taxon>Embryophyta</taxon>
        <taxon>Tracheophyta</taxon>
        <taxon>Spermatophyta</taxon>
        <taxon>Magnoliopsida</taxon>
        <taxon>Liliopsida</taxon>
        <taxon>Poales</taxon>
        <taxon>Poaceae</taxon>
        <taxon>BOP clade</taxon>
        <taxon>Oryzoideae</taxon>
        <taxon>Oryzeae</taxon>
        <taxon>Oryzinae</taxon>
        <taxon>Oryza</taxon>
    </lineage>
</organism>
<dbReference type="HOGENOM" id="CLU_083167_0_0_1"/>
<evidence type="ECO:0000313" key="3">
    <source>
        <dbReference type="Proteomes" id="UP000026961"/>
    </source>
</evidence>
<name>A0A0D9Y470_9ORYZ</name>
<reference evidence="2" key="2">
    <citation type="submission" date="2015-04" db="UniProtKB">
        <authorList>
            <consortium name="EnsemblPlants"/>
        </authorList>
    </citation>
    <scope>IDENTIFICATION</scope>
</reference>
<dbReference type="STRING" id="40148.A0A0D9Y470"/>